<dbReference type="EMBL" id="BAAAVV010000005">
    <property type="protein sequence ID" value="GAA3169999.1"/>
    <property type="molecule type" value="Genomic_DNA"/>
</dbReference>
<evidence type="ECO:0000313" key="3">
    <source>
        <dbReference type="Proteomes" id="UP001499924"/>
    </source>
</evidence>
<dbReference type="Proteomes" id="UP001499924">
    <property type="component" value="Unassembled WGS sequence"/>
</dbReference>
<gene>
    <name evidence="2" type="ORF">GCM10010531_23940</name>
</gene>
<evidence type="ECO:0000313" key="2">
    <source>
        <dbReference type="EMBL" id="GAA3169999.1"/>
    </source>
</evidence>
<name>A0ABP6P8N0_9ACTN</name>
<dbReference type="RefSeq" id="WP_344689109.1">
    <property type="nucleotide sequence ID" value="NZ_BAAAVV010000005.1"/>
</dbReference>
<keyword evidence="1" id="KW-0472">Membrane</keyword>
<keyword evidence="1" id="KW-0812">Transmembrane</keyword>
<organism evidence="2 3">
    <name type="scientific">Blastococcus jejuensis</name>
    <dbReference type="NCBI Taxonomy" id="351224"/>
    <lineage>
        <taxon>Bacteria</taxon>
        <taxon>Bacillati</taxon>
        <taxon>Actinomycetota</taxon>
        <taxon>Actinomycetes</taxon>
        <taxon>Geodermatophilales</taxon>
        <taxon>Geodermatophilaceae</taxon>
        <taxon>Blastococcus</taxon>
    </lineage>
</organism>
<accession>A0ABP6P8N0</accession>
<proteinExistence type="predicted"/>
<feature type="transmembrane region" description="Helical" evidence="1">
    <location>
        <begin position="69"/>
        <end position="90"/>
    </location>
</feature>
<protein>
    <submittedName>
        <fullName evidence="2">Uncharacterized protein</fullName>
    </submittedName>
</protein>
<comment type="caution">
    <text evidence="2">The sequence shown here is derived from an EMBL/GenBank/DDBJ whole genome shotgun (WGS) entry which is preliminary data.</text>
</comment>
<evidence type="ECO:0000256" key="1">
    <source>
        <dbReference type="SAM" id="Phobius"/>
    </source>
</evidence>
<sequence>MRRALPWLVAALGGVLAVAGVAVFASANSSGVGWAGYMSEAPLEPITEAYQSDLILFSDGAVLWTRQHALGAVLVVLGLLVLAGFGGWLLGRRRARGSTLG</sequence>
<keyword evidence="1" id="KW-1133">Transmembrane helix</keyword>
<keyword evidence="3" id="KW-1185">Reference proteome</keyword>
<reference evidence="3" key="1">
    <citation type="journal article" date="2019" name="Int. J. Syst. Evol. Microbiol.">
        <title>The Global Catalogue of Microorganisms (GCM) 10K type strain sequencing project: providing services to taxonomists for standard genome sequencing and annotation.</title>
        <authorList>
            <consortium name="The Broad Institute Genomics Platform"/>
            <consortium name="The Broad Institute Genome Sequencing Center for Infectious Disease"/>
            <person name="Wu L."/>
            <person name="Ma J."/>
        </authorList>
    </citation>
    <scope>NUCLEOTIDE SEQUENCE [LARGE SCALE GENOMIC DNA]</scope>
    <source>
        <strain evidence="3">JCM 15614</strain>
    </source>
</reference>